<keyword evidence="5 10" id="KW-0378">Hydrolase</keyword>
<comment type="function">
    <text evidence="10">DNA repair enzyme that has both DNA N-glycosylase activity and AP-lyase activity. The DNA N-glycosylase activity releases various damaged pyrimidines from DNA by cleaving the N-glycosidic bond, leaving an AP (apurinic/apyrimidinic) site. The AP-lyase activity cleaves the phosphodiester bond 3' to the AP site by a beta-elimination, leaving a 3'-terminal unsaturated sugar and a product with a terminal 5'-phosphate.</text>
</comment>
<feature type="domain" description="HhH-GPD" evidence="11">
    <location>
        <begin position="43"/>
        <end position="191"/>
    </location>
</feature>
<evidence type="ECO:0000256" key="1">
    <source>
        <dbReference type="ARBA" id="ARBA00008343"/>
    </source>
</evidence>
<keyword evidence="12" id="KW-0540">Nuclease</keyword>
<accession>A0A2P2DYV2</accession>
<dbReference type="SMART" id="SM00478">
    <property type="entry name" value="ENDO3c"/>
    <property type="match status" value="1"/>
</dbReference>
<dbReference type="PIRSF" id="PIRSF001435">
    <property type="entry name" value="Nth"/>
    <property type="match status" value="1"/>
</dbReference>
<dbReference type="GO" id="GO:0003677">
    <property type="term" value="F:DNA binding"/>
    <property type="evidence" value="ECO:0007669"/>
    <property type="project" value="UniProtKB-UniRule"/>
</dbReference>
<keyword evidence="4 10" id="KW-0227">DNA damage</keyword>
<evidence type="ECO:0000259" key="11">
    <source>
        <dbReference type="SMART" id="SM00478"/>
    </source>
</evidence>
<dbReference type="EC" id="4.2.99.18" evidence="10"/>
<keyword evidence="2 10" id="KW-0004">4Fe-4S</keyword>
<keyword evidence="3 10" id="KW-0479">Metal-binding</keyword>
<dbReference type="NCBIfam" id="TIGR01083">
    <property type="entry name" value="nth"/>
    <property type="match status" value="1"/>
</dbReference>
<dbReference type="Proteomes" id="UP000245133">
    <property type="component" value="Unassembled WGS sequence"/>
</dbReference>
<evidence type="ECO:0000256" key="3">
    <source>
        <dbReference type="ARBA" id="ARBA00022723"/>
    </source>
</evidence>
<organism evidence="12 13">
    <name type="scientific">Leptospira ryugenii</name>
    <dbReference type="NCBI Taxonomy" id="1917863"/>
    <lineage>
        <taxon>Bacteria</taxon>
        <taxon>Pseudomonadati</taxon>
        <taxon>Spirochaetota</taxon>
        <taxon>Spirochaetia</taxon>
        <taxon>Leptospirales</taxon>
        <taxon>Leptospiraceae</taxon>
        <taxon>Leptospira</taxon>
    </lineage>
</organism>
<protein>
    <recommendedName>
        <fullName evidence="10">Endonuclease III</fullName>
        <ecNumber evidence="10">4.2.99.18</ecNumber>
    </recommendedName>
    <alternativeName>
        <fullName evidence="10">DNA-(apurinic or apyrimidinic site) lyase</fullName>
    </alternativeName>
</protein>
<dbReference type="GO" id="GO:0006285">
    <property type="term" value="P:base-excision repair, AP site formation"/>
    <property type="evidence" value="ECO:0007669"/>
    <property type="project" value="TreeGrafter"/>
</dbReference>
<keyword evidence="6 10" id="KW-0408">Iron</keyword>
<keyword evidence="7 10" id="KW-0411">Iron-sulfur</keyword>
<comment type="similarity">
    <text evidence="1 10">Belongs to the Nth/MutY family.</text>
</comment>
<keyword evidence="9 10" id="KW-0326">Glycosidase</keyword>
<comment type="catalytic activity">
    <reaction evidence="10">
        <text>2'-deoxyribonucleotide-(2'-deoxyribose 5'-phosphate)-2'-deoxyribonucleotide-DNA = a 3'-end 2'-deoxyribonucleotide-(2,3-dehydro-2,3-deoxyribose 5'-phosphate)-DNA + a 5'-end 5'-phospho-2'-deoxyribonucleoside-DNA + H(+)</text>
        <dbReference type="Rhea" id="RHEA:66592"/>
        <dbReference type="Rhea" id="RHEA-COMP:13180"/>
        <dbReference type="Rhea" id="RHEA-COMP:16897"/>
        <dbReference type="Rhea" id="RHEA-COMP:17067"/>
        <dbReference type="ChEBI" id="CHEBI:15378"/>
        <dbReference type="ChEBI" id="CHEBI:136412"/>
        <dbReference type="ChEBI" id="CHEBI:157695"/>
        <dbReference type="ChEBI" id="CHEBI:167181"/>
        <dbReference type="EC" id="4.2.99.18"/>
    </reaction>
</comment>
<dbReference type="Gene3D" id="1.10.340.30">
    <property type="entry name" value="Hypothetical protein, domain 2"/>
    <property type="match status" value="1"/>
</dbReference>
<dbReference type="InterPro" id="IPR005759">
    <property type="entry name" value="Nth"/>
</dbReference>
<evidence type="ECO:0000256" key="10">
    <source>
        <dbReference type="HAMAP-Rule" id="MF_00942"/>
    </source>
</evidence>
<dbReference type="Pfam" id="PF00730">
    <property type="entry name" value="HhH-GPD"/>
    <property type="match status" value="1"/>
</dbReference>
<sequence length="215" mass="24535">MKRSKAKPETALQIYRKLEEQFGEVETPLHFTQDHELAIAVILSAQCTDERVNQVTPKLFQTFPNLEDFAKAKTKDIEALIFSTGFYHNKAKHIKNFAKMLIEEFGGKIPNRLEDAIKLPGFGRKTANVVLNELYGVNEGFVVDTHVKRLTNRLGLTKNTDPVKIEKDIMKLLPPNLYRNFSLYLIFLGRKNCQARRTECSTCVLAELCPSYSPT</sequence>
<feature type="binding site" evidence="10">
    <location>
        <position position="203"/>
    </location>
    <ligand>
        <name>[4Fe-4S] cluster</name>
        <dbReference type="ChEBI" id="CHEBI:49883"/>
    </ligand>
</feature>
<dbReference type="PANTHER" id="PTHR10359">
    <property type="entry name" value="A/G-SPECIFIC ADENINE GLYCOSYLASE/ENDONUCLEASE III"/>
    <property type="match status" value="1"/>
</dbReference>
<keyword evidence="13" id="KW-1185">Reference proteome</keyword>
<evidence type="ECO:0000256" key="4">
    <source>
        <dbReference type="ARBA" id="ARBA00022763"/>
    </source>
</evidence>
<dbReference type="OrthoDB" id="9800977at2"/>
<keyword evidence="10" id="KW-0238">DNA-binding</keyword>
<evidence type="ECO:0000256" key="9">
    <source>
        <dbReference type="ARBA" id="ARBA00023295"/>
    </source>
</evidence>
<dbReference type="GO" id="GO:0046872">
    <property type="term" value="F:metal ion binding"/>
    <property type="evidence" value="ECO:0007669"/>
    <property type="project" value="UniProtKB-KW"/>
</dbReference>
<comment type="cofactor">
    <cofactor evidence="10">
        <name>[4Fe-4S] cluster</name>
        <dbReference type="ChEBI" id="CHEBI:49883"/>
    </cofactor>
    <text evidence="10">Binds 1 [4Fe-4S] cluster.</text>
</comment>
<dbReference type="PANTHER" id="PTHR10359:SF18">
    <property type="entry name" value="ENDONUCLEASE III"/>
    <property type="match status" value="1"/>
</dbReference>
<evidence type="ECO:0000256" key="2">
    <source>
        <dbReference type="ARBA" id="ARBA00022485"/>
    </source>
</evidence>
<keyword evidence="12" id="KW-0255">Endonuclease</keyword>
<dbReference type="RefSeq" id="WP_108975018.1">
    <property type="nucleotide sequence ID" value="NZ_BFBB01000003.1"/>
</dbReference>
<evidence type="ECO:0000256" key="8">
    <source>
        <dbReference type="ARBA" id="ARBA00023204"/>
    </source>
</evidence>
<dbReference type="FunFam" id="1.10.340.30:FF:000001">
    <property type="entry name" value="Endonuclease III"/>
    <property type="match status" value="1"/>
</dbReference>
<feature type="binding site" evidence="10">
    <location>
        <position position="209"/>
    </location>
    <ligand>
        <name>[4Fe-4S] cluster</name>
        <dbReference type="ChEBI" id="CHEBI:49883"/>
    </ligand>
</feature>
<comment type="caution">
    <text evidence="12">The sequence shown here is derived from an EMBL/GenBank/DDBJ whole genome shotgun (WGS) entry which is preliminary data.</text>
</comment>
<dbReference type="SUPFAM" id="SSF48150">
    <property type="entry name" value="DNA-glycosylase"/>
    <property type="match status" value="1"/>
</dbReference>
<keyword evidence="10" id="KW-0456">Lyase</keyword>
<dbReference type="Gene3D" id="1.10.1670.10">
    <property type="entry name" value="Helix-hairpin-Helix base-excision DNA repair enzymes (C-terminal)"/>
    <property type="match status" value="1"/>
</dbReference>
<evidence type="ECO:0000313" key="13">
    <source>
        <dbReference type="Proteomes" id="UP000245133"/>
    </source>
</evidence>
<dbReference type="GO" id="GO:0019104">
    <property type="term" value="F:DNA N-glycosylase activity"/>
    <property type="evidence" value="ECO:0007669"/>
    <property type="project" value="UniProtKB-UniRule"/>
</dbReference>
<evidence type="ECO:0000313" key="12">
    <source>
        <dbReference type="EMBL" id="GBF49811.1"/>
    </source>
</evidence>
<keyword evidence="8 10" id="KW-0234">DNA repair</keyword>
<dbReference type="EMBL" id="BFBB01000003">
    <property type="protein sequence ID" value="GBF49811.1"/>
    <property type="molecule type" value="Genomic_DNA"/>
</dbReference>
<dbReference type="GO" id="GO:0051539">
    <property type="term" value="F:4 iron, 4 sulfur cluster binding"/>
    <property type="evidence" value="ECO:0007669"/>
    <property type="project" value="UniProtKB-UniRule"/>
</dbReference>
<feature type="binding site" evidence="10">
    <location>
        <position position="193"/>
    </location>
    <ligand>
        <name>[4Fe-4S] cluster</name>
        <dbReference type="ChEBI" id="CHEBI:49883"/>
    </ligand>
</feature>
<dbReference type="InterPro" id="IPR011257">
    <property type="entry name" value="DNA_glycosylase"/>
</dbReference>
<dbReference type="GO" id="GO:0140078">
    <property type="term" value="F:class I DNA-(apurinic or apyrimidinic site) endonuclease activity"/>
    <property type="evidence" value="ECO:0007669"/>
    <property type="project" value="UniProtKB-EC"/>
</dbReference>
<proteinExistence type="inferred from homology"/>
<dbReference type="CDD" id="cd00056">
    <property type="entry name" value="ENDO3c"/>
    <property type="match status" value="1"/>
</dbReference>
<evidence type="ECO:0000256" key="6">
    <source>
        <dbReference type="ARBA" id="ARBA00023004"/>
    </source>
</evidence>
<dbReference type="HAMAP" id="MF_00942">
    <property type="entry name" value="Nth"/>
    <property type="match status" value="1"/>
</dbReference>
<evidence type="ECO:0000256" key="5">
    <source>
        <dbReference type="ARBA" id="ARBA00022801"/>
    </source>
</evidence>
<feature type="binding site" evidence="10">
    <location>
        <position position="200"/>
    </location>
    <ligand>
        <name>[4Fe-4S] cluster</name>
        <dbReference type="ChEBI" id="CHEBI:49883"/>
    </ligand>
</feature>
<dbReference type="InterPro" id="IPR003265">
    <property type="entry name" value="HhH-GPD_domain"/>
</dbReference>
<dbReference type="AlphaFoldDB" id="A0A2P2DYV2"/>
<gene>
    <name evidence="10" type="primary">nth</name>
    <name evidence="12" type="ORF">LPTSP4_13300</name>
</gene>
<evidence type="ECO:0000256" key="7">
    <source>
        <dbReference type="ARBA" id="ARBA00023014"/>
    </source>
</evidence>
<reference evidence="12 13" key="1">
    <citation type="submission" date="2018-02" db="EMBL/GenBank/DDBJ databases">
        <title>Novel Leptospira species isolated from soil and water in Japan.</title>
        <authorList>
            <person name="Nakao R."/>
            <person name="Masuzawa T."/>
        </authorList>
    </citation>
    <scope>NUCLEOTIDE SEQUENCE [LARGE SCALE GENOMIC DNA]</scope>
    <source>
        <strain evidence="12 13">YH101</strain>
    </source>
</reference>
<name>A0A2P2DYV2_9LEPT</name>
<dbReference type="InterPro" id="IPR023170">
    <property type="entry name" value="HhH_base_excis_C"/>
</dbReference>